<accession>A0A3R7K4B6</accession>
<evidence type="ECO:0000313" key="1">
    <source>
        <dbReference type="EMBL" id="RNF00264.1"/>
    </source>
</evidence>
<reference evidence="1 2" key="1">
    <citation type="journal article" date="2018" name="BMC Genomics">
        <title>Genomic comparison of Trypanosoma conorhini and Trypanosoma rangeli to Trypanosoma cruzi strains of high and low virulence.</title>
        <authorList>
            <person name="Bradwell K.R."/>
            <person name="Koparde V.N."/>
            <person name="Matveyev A.V."/>
            <person name="Serrano M.G."/>
            <person name="Alves J.M."/>
            <person name="Parikh H."/>
            <person name="Huang B."/>
            <person name="Lee V."/>
            <person name="Espinosa-Alvarez O."/>
            <person name="Ortiz P.A."/>
            <person name="Costa-Martins A.G."/>
            <person name="Teixeira M.M."/>
            <person name="Buck G.A."/>
        </authorList>
    </citation>
    <scope>NUCLEOTIDE SEQUENCE [LARGE SCALE GENOMIC DNA]</scope>
    <source>
        <strain evidence="1 2">AM80</strain>
    </source>
</reference>
<dbReference type="RefSeq" id="XP_029235665.1">
    <property type="nucleotide sequence ID" value="XM_029384513.1"/>
</dbReference>
<dbReference type="AlphaFoldDB" id="A0A3R7K4B6"/>
<comment type="caution">
    <text evidence="1">The sequence shown here is derived from an EMBL/GenBank/DDBJ whole genome shotgun (WGS) entry which is preliminary data.</text>
</comment>
<dbReference type="EMBL" id="MKGL01000335">
    <property type="protein sequence ID" value="RNF00264.1"/>
    <property type="molecule type" value="Genomic_DNA"/>
</dbReference>
<dbReference type="GeneID" id="40331665"/>
<dbReference type="VEuPathDB" id="TriTrypDB:TRSC58_06504"/>
<dbReference type="Proteomes" id="UP000283634">
    <property type="component" value="Unassembled WGS sequence"/>
</dbReference>
<sequence length="237" mass="26363">MFLPSASLLPLSAEPPTKGNWCDTSLIGLLINGPRDFCANSSTLMKPRWRLVGEVYRWMSTLQGWDRMRELQALLPPGPHNAAQRFLLLEHLINDLLCGEGKGAVPGTGEHVRVGKVFKWYEEVCRGDLALRTPQLLLPLARALCRASLLDLLSELVRNTFCDLWSRFQAPQPPLASQLLLEALLFYSTHHGLVTTQMRLGGDAEVLAELSPAAYDGARGMVTAFAETYILALWQHD</sequence>
<evidence type="ECO:0000313" key="2">
    <source>
        <dbReference type="Proteomes" id="UP000283634"/>
    </source>
</evidence>
<keyword evidence="2" id="KW-1185">Reference proteome</keyword>
<dbReference type="GO" id="GO:0016874">
    <property type="term" value="F:ligase activity"/>
    <property type="evidence" value="ECO:0007669"/>
    <property type="project" value="UniProtKB-KW"/>
</dbReference>
<organism evidence="1 2">
    <name type="scientific">Trypanosoma rangeli</name>
    <dbReference type="NCBI Taxonomy" id="5698"/>
    <lineage>
        <taxon>Eukaryota</taxon>
        <taxon>Discoba</taxon>
        <taxon>Euglenozoa</taxon>
        <taxon>Kinetoplastea</taxon>
        <taxon>Metakinetoplastina</taxon>
        <taxon>Trypanosomatida</taxon>
        <taxon>Trypanosomatidae</taxon>
        <taxon>Trypanosoma</taxon>
        <taxon>Herpetosoma</taxon>
    </lineage>
</organism>
<name>A0A3R7K4B6_TRYRA</name>
<dbReference type="OrthoDB" id="273874at2759"/>
<gene>
    <name evidence="1" type="ORF">TraAM80_07732</name>
</gene>
<protein>
    <submittedName>
        <fullName evidence="1">Putative ubiquitin-protein ligase-like</fullName>
    </submittedName>
</protein>
<keyword evidence="1" id="KW-0436">Ligase</keyword>
<proteinExistence type="predicted"/>